<dbReference type="Gene3D" id="1.10.260.40">
    <property type="entry name" value="lambda repressor-like DNA-binding domains"/>
    <property type="match status" value="1"/>
</dbReference>
<dbReference type="GO" id="GO:0003677">
    <property type="term" value="F:DNA binding"/>
    <property type="evidence" value="ECO:0007669"/>
    <property type="project" value="InterPro"/>
</dbReference>
<dbReference type="SUPFAM" id="SSF47413">
    <property type="entry name" value="lambda repressor-like DNA-binding domains"/>
    <property type="match status" value="1"/>
</dbReference>
<evidence type="ECO:0000313" key="7">
    <source>
        <dbReference type="Proteomes" id="UP000051521"/>
    </source>
</evidence>
<evidence type="ECO:0000256" key="2">
    <source>
        <dbReference type="SAM" id="Phobius"/>
    </source>
</evidence>
<keyword evidence="2" id="KW-0472">Membrane</keyword>
<dbReference type="PANTHER" id="PTHR34475:SF1">
    <property type="entry name" value="CYTOSKELETON PROTEIN RODZ"/>
    <property type="match status" value="1"/>
</dbReference>
<reference evidence="4 6" key="1">
    <citation type="submission" date="2012-06" db="EMBL/GenBank/DDBJ databases">
        <title>Draft genome sequence of Lactobacillus gigeriorum CRBIP 24.85T, isolated from chicken crop.</title>
        <authorList>
            <person name="Cousin S."/>
            <person name="Ma L."/>
            <person name="Creno S."/>
            <person name="Clermont D."/>
            <person name="Loux V."/>
            <person name="Bizet C."/>
            <person name="Bouchier C."/>
        </authorList>
    </citation>
    <scope>NUCLEOTIDE SEQUENCE [LARGE SCALE GENOMIC DNA]</scope>
    <source>
        <strain evidence="6">CRBIP 24.85T</strain>
        <strain evidence="4">Type strain: CRBIP 24.85</strain>
    </source>
</reference>
<evidence type="ECO:0000313" key="4">
    <source>
        <dbReference type="EMBL" id="CCI87328.1"/>
    </source>
</evidence>
<sequence>MADIGEKLRNAREEKGLTIADIEKATKIQSRYLTAIEQNDFEKLPGDFYVRAFIRQYAQIVGLDGKELLSEYHQDIPEAKPDEYVENSIDNKSKEVQETTNNKKNLWKNYLPRIAVGLGVIIVLLVVYVLYAHLSTSSQNNNADSNVTVSSQKASSKKKAKPIVKKKKSSVKIAKITDNQYQVTGLKKNRTLEVKTGSQAINVSIAINGTVQFQQTMTANQKHSVVLPDDANTVVVTLGNDNGTSIKIGGKKVPFAPIGNYRSITLVIGNTTQNNTSTSSTTNGTSSTTQSSSQTSSSTAQSSSHASSQAQSSQSQSSQATSSSENTSSSQSSN</sequence>
<dbReference type="EMBL" id="AYZO01000001">
    <property type="protein sequence ID" value="KRN14863.1"/>
    <property type="molecule type" value="Genomic_DNA"/>
</dbReference>
<keyword evidence="2" id="KW-1133">Transmembrane helix</keyword>
<feature type="region of interest" description="Disordered" evidence="1">
    <location>
        <begin position="273"/>
        <end position="334"/>
    </location>
</feature>
<accession>I7LG65</accession>
<feature type="transmembrane region" description="Helical" evidence="2">
    <location>
        <begin position="110"/>
        <end position="131"/>
    </location>
</feature>
<evidence type="ECO:0000313" key="5">
    <source>
        <dbReference type="EMBL" id="KRN14863.1"/>
    </source>
</evidence>
<feature type="domain" description="Cytoskeleton protein RodZ-like C-terminal" evidence="3">
    <location>
        <begin position="205"/>
        <end position="257"/>
    </location>
</feature>
<dbReference type="EMBL" id="CAKC01000060">
    <property type="protein sequence ID" value="CCI87328.1"/>
    <property type="molecule type" value="Genomic_DNA"/>
</dbReference>
<evidence type="ECO:0000313" key="6">
    <source>
        <dbReference type="Proteomes" id="UP000009326"/>
    </source>
</evidence>
<evidence type="ECO:0000259" key="3">
    <source>
        <dbReference type="Pfam" id="PF13464"/>
    </source>
</evidence>
<protein>
    <submittedName>
        <fullName evidence="4">Transcriptional regulator</fullName>
    </submittedName>
</protein>
<name>I7LG65_9LACO</name>
<dbReference type="InterPro" id="IPR010982">
    <property type="entry name" value="Lambda_DNA-bd_dom_sf"/>
</dbReference>
<keyword evidence="7" id="KW-1185">Reference proteome</keyword>
<dbReference type="InterPro" id="IPR050400">
    <property type="entry name" value="Bact_Cytoskel_RodZ"/>
</dbReference>
<proteinExistence type="predicted"/>
<dbReference type="Pfam" id="PF13413">
    <property type="entry name" value="HTH_25"/>
    <property type="match status" value="1"/>
</dbReference>
<feature type="region of interest" description="Disordered" evidence="1">
    <location>
        <begin position="141"/>
        <end position="163"/>
    </location>
</feature>
<dbReference type="PATRIC" id="fig|1423751.3.peg.160"/>
<dbReference type="CDD" id="cd00093">
    <property type="entry name" value="HTH_XRE"/>
    <property type="match status" value="1"/>
</dbReference>
<dbReference type="Proteomes" id="UP000051521">
    <property type="component" value="Unassembled WGS sequence"/>
</dbReference>
<dbReference type="AlphaFoldDB" id="I7LG65"/>
<organism evidence="4 6">
    <name type="scientific">Lactobacillus gigeriorum DSM 23908 = CRBIP 24.85</name>
    <dbReference type="NCBI Taxonomy" id="1423751"/>
    <lineage>
        <taxon>Bacteria</taxon>
        <taxon>Bacillati</taxon>
        <taxon>Bacillota</taxon>
        <taxon>Bacilli</taxon>
        <taxon>Lactobacillales</taxon>
        <taxon>Lactobacillaceae</taxon>
        <taxon>Lactobacillus</taxon>
    </lineage>
</organism>
<keyword evidence="2" id="KW-0812">Transmembrane</keyword>
<comment type="caution">
    <text evidence="4">The sequence shown here is derived from an EMBL/GenBank/DDBJ whole genome shotgun (WGS) entry which is preliminary data.</text>
</comment>
<dbReference type="InterPro" id="IPR001387">
    <property type="entry name" value="Cro/C1-type_HTH"/>
</dbReference>
<dbReference type="Pfam" id="PF13464">
    <property type="entry name" value="RodZ_C"/>
    <property type="match status" value="1"/>
</dbReference>
<gene>
    <name evidence="4" type="ORF">BN52_03980</name>
    <name evidence="5" type="ORF">FC38_GL000157</name>
</gene>
<dbReference type="STRING" id="1423751.FC38_GL000157"/>
<dbReference type="InterPro" id="IPR025194">
    <property type="entry name" value="RodZ-like_C"/>
</dbReference>
<dbReference type="OrthoDB" id="9797543at2"/>
<dbReference type="PANTHER" id="PTHR34475">
    <property type="match status" value="1"/>
</dbReference>
<dbReference type="RefSeq" id="WP_008473522.1">
    <property type="nucleotide sequence ID" value="NZ_AYZO01000001.1"/>
</dbReference>
<dbReference type="Proteomes" id="UP000009326">
    <property type="component" value="Unassembled WGS sequence"/>
</dbReference>
<evidence type="ECO:0000256" key="1">
    <source>
        <dbReference type="SAM" id="MobiDB-lite"/>
    </source>
</evidence>
<reference evidence="5 7" key="2">
    <citation type="journal article" date="2015" name="Genome Announc.">
        <title>Expanding the biotechnology potential of lactobacilli through comparative genomics of 213 strains and associated genera.</title>
        <authorList>
            <person name="Sun Z."/>
            <person name="Harris H.M."/>
            <person name="McCann A."/>
            <person name="Guo C."/>
            <person name="Argimon S."/>
            <person name="Zhang W."/>
            <person name="Yang X."/>
            <person name="Jeffery I.B."/>
            <person name="Cooney J.C."/>
            <person name="Kagawa T.F."/>
            <person name="Liu W."/>
            <person name="Song Y."/>
            <person name="Salvetti E."/>
            <person name="Wrobel A."/>
            <person name="Rasinkangas P."/>
            <person name="Parkhill J."/>
            <person name="Rea M.C."/>
            <person name="O'Sullivan O."/>
            <person name="Ritari J."/>
            <person name="Douillard F.P."/>
            <person name="Paul Ross R."/>
            <person name="Yang R."/>
            <person name="Briner A.E."/>
            <person name="Felis G.E."/>
            <person name="de Vos W.M."/>
            <person name="Barrangou R."/>
            <person name="Klaenhammer T.R."/>
            <person name="Caufield P.W."/>
            <person name="Cui Y."/>
            <person name="Zhang H."/>
            <person name="O'Toole P.W."/>
        </authorList>
    </citation>
    <scope>NUCLEOTIDE SEQUENCE [LARGE SCALE GENOMIC DNA]</scope>
    <source>
        <strain evidence="5 7">DSM 23908</strain>
    </source>
</reference>